<evidence type="ECO:0000313" key="3">
    <source>
        <dbReference type="Proteomes" id="UP001642409"/>
    </source>
</evidence>
<sequence>MGLCGVLIIKEQGQKWLSKLYYQLFVAAIYLNQTIESQMKNKQVRQILVEEFNEFQDKEVEFPYISYMKTILHLLRLRVVEKPYSIANIPIQIYQFQISVQI</sequence>
<evidence type="ECO:0000313" key="2">
    <source>
        <dbReference type="EMBL" id="CAL6035610.1"/>
    </source>
</evidence>
<organism evidence="1">
    <name type="scientific">Hexamita inflata</name>
    <dbReference type="NCBI Taxonomy" id="28002"/>
    <lineage>
        <taxon>Eukaryota</taxon>
        <taxon>Metamonada</taxon>
        <taxon>Diplomonadida</taxon>
        <taxon>Hexamitidae</taxon>
        <taxon>Hexamitinae</taxon>
        <taxon>Hexamita</taxon>
    </lineage>
</organism>
<proteinExistence type="predicted"/>
<reference evidence="1" key="1">
    <citation type="submission" date="2023-06" db="EMBL/GenBank/DDBJ databases">
        <authorList>
            <person name="Kurt Z."/>
        </authorList>
    </citation>
    <scope>NUCLEOTIDE SEQUENCE</scope>
</reference>
<evidence type="ECO:0000313" key="1">
    <source>
        <dbReference type="EMBL" id="CAI9953130.1"/>
    </source>
</evidence>
<gene>
    <name evidence="2" type="ORF">HINF_LOCUS36014</name>
    <name evidence="1" type="ORF">HINF_LOCUS40775</name>
</gene>
<name>A0AA86Q6C0_9EUKA</name>
<dbReference type="Proteomes" id="UP001642409">
    <property type="component" value="Unassembled WGS sequence"/>
</dbReference>
<dbReference type="AlphaFoldDB" id="A0AA86Q6C0"/>
<reference evidence="2 3" key="2">
    <citation type="submission" date="2024-07" db="EMBL/GenBank/DDBJ databases">
        <authorList>
            <person name="Akdeniz Z."/>
        </authorList>
    </citation>
    <scope>NUCLEOTIDE SEQUENCE [LARGE SCALE GENOMIC DNA]</scope>
</reference>
<comment type="caution">
    <text evidence="1">The sequence shown here is derived from an EMBL/GenBank/DDBJ whole genome shotgun (WGS) entry which is preliminary data.</text>
</comment>
<dbReference type="EMBL" id="CAXDID020000131">
    <property type="protein sequence ID" value="CAL6035610.1"/>
    <property type="molecule type" value="Genomic_DNA"/>
</dbReference>
<dbReference type="EMBL" id="CATOUU010000836">
    <property type="protein sequence ID" value="CAI9953130.1"/>
    <property type="molecule type" value="Genomic_DNA"/>
</dbReference>
<keyword evidence="3" id="KW-1185">Reference proteome</keyword>
<protein>
    <submittedName>
        <fullName evidence="2">Hypothetical_protein</fullName>
    </submittedName>
</protein>
<accession>A0AA86Q6C0</accession>